<name>A0A841YS57_9LIST</name>
<sequence>MKAIEAFFMFLTTWLVGVFIFGAIIFACGFIASIFTGQFSVDTLAWISILISFAFAGYAVSKDGDAE</sequence>
<reference evidence="2 3" key="1">
    <citation type="submission" date="2020-03" db="EMBL/GenBank/DDBJ databases">
        <title>Soil Listeria distribution.</title>
        <authorList>
            <person name="Liao J."/>
            <person name="Wiedmann M."/>
        </authorList>
    </citation>
    <scope>NUCLEOTIDE SEQUENCE [LARGE SCALE GENOMIC DNA]</scope>
    <source>
        <strain evidence="2 3">FSL L7-1614</strain>
    </source>
</reference>
<proteinExistence type="predicted"/>
<organism evidence="2 3">
    <name type="scientific">Listeria newyorkensis</name>
    <dbReference type="NCBI Taxonomy" id="1497681"/>
    <lineage>
        <taxon>Bacteria</taxon>
        <taxon>Bacillati</taxon>
        <taxon>Bacillota</taxon>
        <taxon>Bacilli</taxon>
        <taxon>Bacillales</taxon>
        <taxon>Listeriaceae</taxon>
        <taxon>Listeria</taxon>
    </lineage>
</organism>
<protein>
    <submittedName>
        <fullName evidence="2">Uncharacterized protein</fullName>
    </submittedName>
</protein>
<feature type="transmembrane region" description="Helical" evidence="1">
    <location>
        <begin position="44"/>
        <end position="61"/>
    </location>
</feature>
<keyword evidence="1" id="KW-0472">Membrane</keyword>
<comment type="caution">
    <text evidence="2">The sequence shown here is derived from an EMBL/GenBank/DDBJ whole genome shotgun (WGS) entry which is preliminary data.</text>
</comment>
<dbReference type="PROSITE" id="PS51257">
    <property type="entry name" value="PROKAR_LIPOPROTEIN"/>
    <property type="match status" value="1"/>
</dbReference>
<keyword evidence="1" id="KW-0812">Transmembrane</keyword>
<dbReference type="AlphaFoldDB" id="A0A841YS57"/>
<accession>A0A841YS57</accession>
<evidence type="ECO:0000256" key="1">
    <source>
        <dbReference type="SAM" id="Phobius"/>
    </source>
</evidence>
<feature type="transmembrane region" description="Helical" evidence="1">
    <location>
        <begin position="7"/>
        <end position="32"/>
    </location>
</feature>
<dbReference type="EMBL" id="JAARQN010000001">
    <property type="protein sequence ID" value="MBC1456264.1"/>
    <property type="molecule type" value="Genomic_DNA"/>
</dbReference>
<keyword evidence="1" id="KW-1133">Transmembrane helix</keyword>
<gene>
    <name evidence="2" type="ORF">HB850_00755</name>
</gene>
<evidence type="ECO:0000313" key="3">
    <source>
        <dbReference type="Proteomes" id="UP000569903"/>
    </source>
</evidence>
<dbReference type="Proteomes" id="UP000569903">
    <property type="component" value="Unassembled WGS sequence"/>
</dbReference>
<evidence type="ECO:0000313" key="2">
    <source>
        <dbReference type="EMBL" id="MBC1456264.1"/>
    </source>
</evidence>